<feature type="compositionally biased region" description="Low complexity" evidence="1">
    <location>
        <begin position="72"/>
        <end position="81"/>
    </location>
</feature>
<dbReference type="EMBL" id="RBNI01030524">
    <property type="protein sequence ID" value="RUO95402.1"/>
    <property type="molecule type" value="Genomic_DNA"/>
</dbReference>
<name>A0A432ZY32_9FUNG</name>
<dbReference type="AlphaFoldDB" id="A0A432ZY32"/>
<dbReference type="Proteomes" id="UP000268093">
    <property type="component" value="Unassembled WGS sequence"/>
</dbReference>
<dbReference type="OrthoDB" id="2425858at2759"/>
<accession>A0A432ZY32</accession>
<proteinExistence type="predicted"/>
<feature type="region of interest" description="Disordered" evidence="1">
    <location>
        <begin position="1"/>
        <end position="45"/>
    </location>
</feature>
<comment type="caution">
    <text evidence="2">The sequence shown here is derived from an EMBL/GenBank/DDBJ whole genome shotgun (WGS) entry which is preliminary data.</text>
</comment>
<evidence type="ECO:0000313" key="3">
    <source>
        <dbReference type="Proteomes" id="UP000268093"/>
    </source>
</evidence>
<feature type="compositionally biased region" description="Basic and acidic residues" evidence="1">
    <location>
        <begin position="110"/>
        <end position="123"/>
    </location>
</feature>
<keyword evidence="3" id="KW-1185">Reference proteome</keyword>
<evidence type="ECO:0000256" key="1">
    <source>
        <dbReference type="SAM" id="MobiDB-lite"/>
    </source>
</evidence>
<gene>
    <name evidence="2" type="ORF">BC936DRAFT_144138</name>
</gene>
<evidence type="ECO:0000313" key="2">
    <source>
        <dbReference type="EMBL" id="RUO95402.1"/>
    </source>
</evidence>
<feature type="region of interest" description="Disordered" evidence="1">
    <location>
        <begin position="59"/>
        <end position="130"/>
    </location>
</feature>
<protein>
    <submittedName>
        <fullName evidence="2">Uncharacterized protein</fullName>
    </submittedName>
</protein>
<sequence>MSNMSMSVNPSTSGGLNVNDPFQSRTLSPLEPNHHHLYPYNSARRGSITDPALHLSVGNDFGRRFSQPDMNLPMPSSSSPLSERRGSVATDYSSQPPSPSMLNKPGPLDNRPDLMHLGQRRESLPSIALPPAPVGGFDAFQRRHSIAVTEFQGQNNSPMSSFKRKGE</sequence>
<reference evidence="2 3" key="1">
    <citation type="journal article" date="2018" name="New Phytol.">
        <title>Phylogenomics of Endogonaceae and evolution of mycorrhizas within Mucoromycota.</title>
        <authorList>
            <person name="Chang Y."/>
            <person name="Desiro A."/>
            <person name="Na H."/>
            <person name="Sandor L."/>
            <person name="Lipzen A."/>
            <person name="Clum A."/>
            <person name="Barry K."/>
            <person name="Grigoriev I.V."/>
            <person name="Martin F.M."/>
            <person name="Stajich J.E."/>
            <person name="Smith M.E."/>
            <person name="Bonito G."/>
            <person name="Spatafora J.W."/>
        </authorList>
    </citation>
    <scope>NUCLEOTIDE SEQUENCE [LARGE SCALE GENOMIC DNA]</scope>
    <source>
        <strain evidence="2 3">GMNB39</strain>
    </source>
</reference>
<organism evidence="2 3">
    <name type="scientific">Jimgerdemannia flammicorona</name>
    <dbReference type="NCBI Taxonomy" id="994334"/>
    <lineage>
        <taxon>Eukaryota</taxon>
        <taxon>Fungi</taxon>
        <taxon>Fungi incertae sedis</taxon>
        <taxon>Mucoromycota</taxon>
        <taxon>Mucoromycotina</taxon>
        <taxon>Endogonomycetes</taxon>
        <taxon>Endogonales</taxon>
        <taxon>Endogonaceae</taxon>
        <taxon>Jimgerdemannia</taxon>
    </lineage>
</organism>
<feature type="compositionally biased region" description="Polar residues" evidence="1">
    <location>
        <begin position="1"/>
        <end position="27"/>
    </location>
</feature>